<keyword evidence="5" id="KW-0677">Repeat</keyword>
<feature type="domain" description="Fibronectin type-III" evidence="13">
    <location>
        <begin position="423"/>
        <end position="525"/>
    </location>
</feature>
<keyword evidence="9" id="KW-0325">Glycoprotein</keyword>
<dbReference type="PANTHER" id="PTHR48423">
    <property type="entry name" value="INTERLEUKIN-27 RECEPTOR SUBUNIT ALPHA"/>
    <property type="match status" value="1"/>
</dbReference>
<feature type="domain" description="Fibronectin type-III" evidence="13">
    <location>
        <begin position="30"/>
        <end position="124"/>
    </location>
</feature>
<dbReference type="SUPFAM" id="SSF49265">
    <property type="entry name" value="Fibronectin type III"/>
    <property type="match status" value="3"/>
</dbReference>
<evidence type="ECO:0000313" key="15">
    <source>
        <dbReference type="Proteomes" id="UP000250572"/>
    </source>
</evidence>
<comment type="subcellular location">
    <subcellularLocation>
        <location evidence="1">Membrane</location>
        <topology evidence="1">Single-pass type I membrane protein</topology>
    </subcellularLocation>
</comment>
<evidence type="ECO:0000259" key="13">
    <source>
        <dbReference type="PROSITE" id="PS50853"/>
    </source>
</evidence>
<feature type="region of interest" description="Disordered" evidence="10">
    <location>
        <begin position="632"/>
        <end position="699"/>
    </location>
</feature>
<feature type="signal peptide" evidence="12">
    <location>
        <begin position="1"/>
        <end position="22"/>
    </location>
</feature>
<dbReference type="Pfam" id="PF00041">
    <property type="entry name" value="fn3"/>
    <property type="match status" value="1"/>
</dbReference>
<dbReference type="Gene3D" id="2.60.40.10">
    <property type="entry name" value="Immunoglobulins"/>
    <property type="match status" value="5"/>
</dbReference>
<dbReference type="InterPro" id="IPR036116">
    <property type="entry name" value="FN3_sf"/>
</dbReference>
<organism evidence="14 15">
    <name type="scientific">Gambusia affinis</name>
    <name type="common">Western mosquitofish</name>
    <name type="synonym">Heterandria affinis</name>
    <dbReference type="NCBI Taxonomy" id="33528"/>
    <lineage>
        <taxon>Eukaryota</taxon>
        <taxon>Metazoa</taxon>
        <taxon>Chordata</taxon>
        <taxon>Craniata</taxon>
        <taxon>Vertebrata</taxon>
        <taxon>Euteleostomi</taxon>
        <taxon>Actinopterygii</taxon>
        <taxon>Neopterygii</taxon>
        <taxon>Teleostei</taxon>
        <taxon>Neoteleostei</taxon>
        <taxon>Acanthomorphata</taxon>
        <taxon>Ovalentaria</taxon>
        <taxon>Atherinomorphae</taxon>
        <taxon>Cyprinodontiformes</taxon>
        <taxon>Poeciliidae</taxon>
        <taxon>Poeciliinae</taxon>
        <taxon>Gambusia</taxon>
    </lineage>
</organism>
<dbReference type="InterPro" id="IPR003961">
    <property type="entry name" value="FN3_dom"/>
</dbReference>
<dbReference type="AlphaFoldDB" id="A0A315V7C3"/>
<sequence>MATPTTWWLLPVLLVTFPYCCCSSPGPPTPPSNLECCRPCNQTHCSDIKCIWDPKPHPDIPTIYTLHWKPENEEEEPVTYGNSSDGFIRRENFESHGELRVWVQAQNQNSSVKSQEIVIHTQHIIKPPPPTITSGDGDPLEIHWSTICGKLEFNVGVCDIRYRTENDQNWIWTDYNLSSSYGVTEPQPSTVYVFQVRCKCDPSLISDWTPDFRIKSAESSPVGEVDAWWDCGLLLSNSDCFLNWKNLSISQARGYILGYEITVFYINGTKRLINVSTDNPSSLCVYDERKWRLISSLKDVSSVSVSAYNALGATKPSHLSRQRPGKEATEPKMYLDMNEKNLTVSWNPSSKVSDSIKQYVVQYKECLPGSGSDWIKVDNKQTRVFFKGPFKKYTSYQVLLFAVSNLNEISQLATATGYSVQGVPSKVPSFKVSDLGRTEVTLVWEPVPCSNQRGVILYYEIGLNMQGDPKHISVPVRNINVTSGTTCKLKALSPGQEYTVWIRAVTAAGPSEKVNTTFKTNHQEDYAFVAPIVVIVLLVIIIALISFILCVFHGARKECPLLPQCLYEKVPDPSNSQIFKQMKRQINEPLTWMRGPLYEPYPTISVLEVVEIKSKVFDPDMMKKENGCHLMDCQDDQQEDPTRENSDSTDSRYGRKEYSKMVDSDEERNDCWSSSEEEQSTSGYEKHFMPSPLEIMHEN</sequence>
<evidence type="ECO:0000256" key="5">
    <source>
        <dbReference type="ARBA" id="ARBA00022737"/>
    </source>
</evidence>
<keyword evidence="6 11" id="KW-1133">Transmembrane helix</keyword>
<comment type="caution">
    <text evidence="14">The sequence shown here is derived from an EMBL/GenBank/DDBJ whole genome shotgun (WGS) entry which is preliminary data.</text>
</comment>
<feature type="compositionally biased region" description="Basic and acidic residues" evidence="10">
    <location>
        <begin position="640"/>
        <end position="663"/>
    </location>
</feature>
<dbReference type="PROSITE" id="PS50853">
    <property type="entry name" value="FN3"/>
    <property type="match status" value="4"/>
</dbReference>
<proteinExistence type="inferred from homology"/>
<evidence type="ECO:0000256" key="7">
    <source>
        <dbReference type="ARBA" id="ARBA00023136"/>
    </source>
</evidence>
<evidence type="ECO:0000256" key="11">
    <source>
        <dbReference type="SAM" id="Phobius"/>
    </source>
</evidence>
<feature type="chain" id="PRO_5016330838" description="Fibronectin type-III domain-containing protein" evidence="12">
    <location>
        <begin position="23"/>
        <end position="699"/>
    </location>
</feature>
<dbReference type="SMART" id="SM00060">
    <property type="entry name" value="FN3"/>
    <property type="match status" value="4"/>
</dbReference>
<evidence type="ECO:0000256" key="12">
    <source>
        <dbReference type="SAM" id="SignalP"/>
    </source>
</evidence>
<evidence type="ECO:0000256" key="4">
    <source>
        <dbReference type="ARBA" id="ARBA00022729"/>
    </source>
</evidence>
<dbReference type="InterPro" id="IPR052672">
    <property type="entry name" value="Type1_Cytokine_Rcpt_Type2"/>
</dbReference>
<feature type="transmembrane region" description="Helical" evidence="11">
    <location>
        <begin position="526"/>
        <end position="552"/>
    </location>
</feature>
<evidence type="ECO:0000256" key="2">
    <source>
        <dbReference type="ARBA" id="ARBA00008921"/>
    </source>
</evidence>
<dbReference type="InterPro" id="IPR013783">
    <property type="entry name" value="Ig-like_fold"/>
</dbReference>
<dbReference type="GO" id="GO:0005886">
    <property type="term" value="C:plasma membrane"/>
    <property type="evidence" value="ECO:0007669"/>
    <property type="project" value="UniProtKB-ARBA"/>
</dbReference>
<gene>
    <name evidence="14" type="ORF">CCH79_00014575</name>
</gene>
<keyword evidence="4 12" id="KW-0732">Signal</keyword>
<name>A0A315V7C3_GAMAF</name>
<keyword evidence="15" id="KW-1185">Reference proteome</keyword>
<feature type="domain" description="Fibronectin type-III" evidence="13">
    <location>
        <begin position="126"/>
        <end position="219"/>
    </location>
</feature>
<evidence type="ECO:0000313" key="14">
    <source>
        <dbReference type="EMBL" id="PWA19281.1"/>
    </source>
</evidence>
<protein>
    <recommendedName>
        <fullName evidence="13">Fibronectin type-III domain-containing protein</fullName>
    </recommendedName>
</protein>
<evidence type="ECO:0000256" key="6">
    <source>
        <dbReference type="ARBA" id="ARBA00022989"/>
    </source>
</evidence>
<keyword evidence="7 11" id="KW-0472">Membrane</keyword>
<dbReference type="EMBL" id="NHOQ01002164">
    <property type="protein sequence ID" value="PWA19281.1"/>
    <property type="molecule type" value="Genomic_DNA"/>
</dbReference>
<keyword evidence="8" id="KW-0675">Receptor</keyword>
<accession>A0A315V7C3</accession>
<dbReference type="PANTHER" id="PTHR48423:SF1">
    <property type="entry name" value="INTERLEUKIN-27 RECEPTOR SUBUNIT ALPHA"/>
    <property type="match status" value="1"/>
</dbReference>
<comment type="similarity">
    <text evidence="2">Belongs to the type I cytokine receptor family. Type 2 subfamily.</text>
</comment>
<dbReference type="CDD" id="cd00063">
    <property type="entry name" value="FN3"/>
    <property type="match status" value="2"/>
</dbReference>
<keyword evidence="3 11" id="KW-0812">Transmembrane</keyword>
<evidence type="ECO:0000256" key="9">
    <source>
        <dbReference type="ARBA" id="ARBA00023180"/>
    </source>
</evidence>
<dbReference type="STRING" id="33528.ENSGAFP00000028088"/>
<dbReference type="Proteomes" id="UP000250572">
    <property type="component" value="Unassembled WGS sequence"/>
</dbReference>
<evidence type="ECO:0000256" key="10">
    <source>
        <dbReference type="SAM" id="MobiDB-lite"/>
    </source>
</evidence>
<reference evidence="14 15" key="1">
    <citation type="journal article" date="2018" name="G3 (Bethesda)">
        <title>A High-Quality Reference Genome for the Invasive Mosquitofish Gambusia affinis Using a Chicago Library.</title>
        <authorList>
            <person name="Hoffberg S.L."/>
            <person name="Troendle N.J."/>
            <person name="Glenn T.C."/>
            <person name="Mahmud O."/>
            <person name="Louha S."/>
            <person name="Chalopin D."/>
            <person name="Bennetzen J.L."/>
            <person name="Mauricio R."/>
        </authorList>
    </citation>
    <scope>NUCLEOTIDE SEQUENCE [LARGE SCALE GENOMIC DNA]</scope>
    <source>
        <strain evidence="14">NE01/NJP1002.9</strain>
        <tissue evidence="14">Muscle</tissue>
    </source>
</reference>
<feature type="domain" description="Fibronectin type-III" evidence="13">
    <location>
        <begin position="327"/>
        <end position="422"/>
    </location>
</feature>
<evidence type="ECO:0000256" key="1">
    <source>
        <dbReference type="ARBA" id="ARBA00004479"/>
    </source>
</evidence>
<evidence type="ECO:0000256" key="8">
    <source>
        <dbReference type="ARBA" id="ARBA00023170"/>
    </source>
</evidence>
<evidence type="ECO:0000256" key="3">
    <source>
        <dbReference type="ARBA" id="ARBA00022692"/>
    </source>
</evidence>